<evidence type="ECO:0000313" key="1">
    <source>
        <dbReference type="EMBL" id="EFX01877.1"/>
    </source>
</evidence>
<accession>F0XKB2</accession>
<dbReference type="InParanoid" id="F0XKB2"/>
<dbReference type="RefSeq" id="XP_014171359.1">
    <property type="nucleotide sequence ID" value="XM_014315884.1"/>
</dbReference>
<proteinExistence type="predicted"/>
<protein>
    <submittedName>
        <fullName evidence="1">Uncharacterized protein</fullName>
    </submittedName>
</protein>
<name>F0XKB2_GROCL</name>
<sequence>MRTEPETDFQSEYPAAIEDIVSVVDQHYDSSAKSTEQNLYLPIHKLNTLDVFATSNLGDLTGSSGAVRNLFSYGRPL</sequence>
<evidence type="ECO:0000313" key="2">
    <source>
        <dbReference type="Proteomes" id="UP000007796"/>
    </source>
</evidence>
<dbReference type="Proteomes" id="UP000007796">
    <property type="component" value="Unassembled WGS sequence"/>
</dbReference>
<dbReference type="GeneID" id="25978215"/>
<gene>
    <name evidence="1" type="ORF">CMQ_4948</name>
</gene>
<reference evidence="1 2" key="1">
    <citation type="journal article" date="2011" name="Proc. Natl. Acad. Sci. U.S.A.">
        <title>Genome and transcriptome analyses of the mountain pine beetle-fungal symbiont Grosmannia clavigera, a lodgepole pine pathogen.</title>
        <authorList>
            <person name="DiGuistini S."/>
            <person name="Wang Y."/>
            <person name="Liao N.Y."/>
            <person name="Taylor G."/>
            <person name="Tanguay P."/>
            <person name="Feau N."/>
            <person name="Henrissat B."/>
            <person name="Chan S.K."/>
            <person name="Hesse-Orce U."/>
            <person name="Alamouti S.M."/>
            <person name="Tsui C.K.M."/>
            <person name="Docking R.T."/>
            <person name="Levasseur A."/>
            <person name="Haridas S."/>
            <person name="Robertson G."/>
            <person name="Birol I."/>
            <person name="Holt R.A."/>
            <person name="Marra M.A."/>
            <person name="Hamelin R.C."/>
            <person name="Hirst M."/>
            <person name="Jones S.J.M."/>
            <person name="Bohlmann J."/>
            <person name="Breuil C."/>
        </authorList>
    </citation>
    <scope>NUCLEOTIDE SEQUENCE [LARGE SCALE GENOMIC DNA]</scope>
    <source>
        <strain evidence="2">kw1407 / UAMH 11150</strain>
    </source>
</reference>
<dbReference type="EMBL" id="GL629787">
    <property type="protein sequence ID" value="EFX01877.1"/>
    <property type="molecule type" value="Genomic_DNA"/>
</dbReference>
<dbReference type="HOGENOM" id="CLU_2638301_0_0_1"/>
<organism evidence="2">
    <name type="scientific">Grosmannia clavigera (strain kw1407 / UAMH 11150)</name>
    <name type="common">Blue stain fungus</name>
    <name type="synonym">Graphiocladiella clavigera</name>
    <dbReference type="NCBI Taxonomy" id="655863"/>
    <lineage>
        <taxon>Eukaryota</taxon>
        <taxon>Fungi</taxon>
        <taxon>Dikarya</taxon>
        <taxon>Ascomycota</taxon>
        <taxon>Pezizomycotina</taxon>
        <taxon>Sordariomycetes</taxon>
        <taxon>Sordariomycetidae</taxon>
        <taxon>Ophiostomatales</taxon>
        <taxon>Ophiostomataceae</taxon>
        <taxon>Leptographium</taxon>
    </lineage>
</organism>
<keyword evidence="2" id="KW-1185">Reference proteome</keyword>
<dbReference type="AlphaFoldDB" id="F0XKB2"/>